<feature type="region of interest" description="Disordered" evidence="1">
    <location>
        <begin position="125"/>
        <end position="157"/>
    </location>
</feature>
<name>A0AAV1CT86_OLDCO</name>
<accession>A0AAV1CT86</accession>
<evidence type="ECO:0000313" key="3">
    <source>
        <dbReference type="Proteomes" id="UP001161247"/>
    </source>
</evidence>
<evidence type="ECO:0000313" key="2">
    <source>
        <dbReference type="EMBL" id="CAI9098816.1"/>
    </source>
</evidence>
<sequence>MEKLVKELRFSTNGNLRQYITTVKRLLLQLDSATVVLIGARSAILKVVTTVELLKIQLEFPIAASFSSTLSQDCGFLGLFASGRGLVILSILVSRIANTTGPPQSFSPASTAVLPRRCKWNRRPCRHKRGLSESSSPEPNRYEGADQSWKFRGSKAP</sequence>
<protein>
    <submittedName>
        <fullName evidence="2">OLC1v1035529C1</fullName>
    </submittedName>
</protein>
<dbReference type="EMBL" id="OX459120">
    <property type="protein sequence ID" value="CAI9098816.1"/>
    <property type="molecule type" value="Genomic_DNA"/>
</dbReference>
<organism evidence="2 3">
    <name type="scientific">Oldenlandia corymbosa var. corymbosa</name>
    <dbReference type="NCBI Taxonomy" id="529605"/>
    <lineage>
        <taxon>Eukaryota</taxon>
        <taxon>Viridiplantae</taxon>
        <taxon>Streptophyta</taxon>
        <taxon>Embryophyta</taxon>
        <taxon>Tracheophyta</taxon>
        <taxon>Spermatophyta</taxon>
        <taxon>Magnoliopsida</taxon>
        <taxon>eudicotyledons</taxon>
        <taxon>Gunneridae</taxon>
        <taxon>Pentapetalae</taxon>
        <taxon>asterids</taxon>
        <taxon>lamiids</taxon>
        <taxon>Gentianales</taxon>
        <taxon>Rubiaceae</taxon>
        <taxon>Rubioideae</taxon>
        <taxon>Spermacoceae</taxon>
        <taxon>Hedyotis-Oldenlandia complex</taxon>
        <taxon>Oldenlandia</taxon>
    </lineage>
</organism>
<evidence type="ECO:0000256" key="1">
    <source>
        <dbReference type="SAM" id="MobiDB-lite"/>
    </source>
</evidence>
<reference evidence="2" key="1">
    <citation type="submission" date="2023-03" db="EMBL/GenBank/DDBJ databases">
        <authorList>
            <person name="Julca I."/>
        </authorList>
    </citation>
    <scope>NUCLEOTIDE SEQUENCE</scope>
</reference>
<proteinExistence type="predicted"/>
<keyword evidence="3" id="KW-1185">Reference proteome</keyword>
<dbReference type="AlphaFoldDB" id="A0AAV1CT86"/>
<dbReference type="Proteomes" id="UP001161247">
    <property type="component" value="Chromosome 3"/>
</dbReference>
<gene>
    <name evidence="2" type="ORF">OLC1_LOCUS8939</name>
</gene>